<gene>
    <name evidence="7" type="ORF">HMPREF3208_00647</name>
</gene>
<accession>A0A133NXW2</accession>
<feature type="transmembrane region" description="Helical" evidence="4">
    <location>
        <begin position="21"/>
        <end position="43"/>
    </location>
</feature>
<dbReference type="InterPro" id="IPR005311">
    <property type="entry name" value="PBP_dimer"/>
</dbReference>
<dbReference type="eggNOG" id="COG0768">
    <property type="taxonomic scope" value="Bacteria"/>
</dbReference>
<sequence length="613" mass="65892">MRHFMKQRFANQQIFVRKCTVIAIIFAFISIGAIVKLSFIQLVNARSTAQAAQAERSRVRPILARRGRILDANGAVLAQSVERFNIIGDPLNAQAFKPTPCTKQTEGNCHMIDGKPVEGTGAVAVARLLAPLLHMSSVELGGKLAGVGRYVLLKRNVTPAVKRAIDKLNLSGCIYAENSSERVYSSGPILGSVIGAVTHADEVNRKGMKGRKGEVGVTGLEFTHDSTLNGVDGYQRYQGNNAGNEKIPGTVTESKPAVNGSDVKLTIDSDVDWYVKKVLLDGKKQYHAAWGVAVVQDVHTGEILALEDTDDIKAGTTAAKVNVSRAVSQTFEPGSIGKAFAMSGMLQTGAHKLTDQFAVPNNLNKNGQTYHDAVDHGVERWTLAGILAESSNVGMVMAGEKYPLDKRYEYLAKFGLGQYSGLNLQGESRGLLPSVQSWDGRKKDTVLFGQGYAVNALQLTNAMATIANKGVKLRQSLIKSVIDANGHVTKPARPEATRVLDENVAAQMMNALENSGEHYHRFAGVDGYRVAAKSGTAEVAGADGRLSSTISDWSGAIPADNPRFVITVVLRDPQGVYGGMTAGPLFKTIGEFLMQKYDIPASTPRTNPVAVNW</sequence>
<dbReference type="SUPFAM" id="SSF56601">
    <property type="entry name" value="beta-lactamase/transpeptidase-like"/>
    <property type="match status" value="1"/>
</dbReference>
<dbReference type="Pfam" id="PF00905">
    <property type="entry name" value="Transpeptidase"/>
    <property type="match status" value="1"/>
</dbReference>
<dbReference type="EMBL" id="LRQB01000036">
    <property type="protein sequence ID" value="KXA21100.1"/>
    <property type="molecule type" value="Genomic_DNA"/>
</dbReference>
<dbReference type="SUPFAM" id="SSF56519">
    <property type="entry name" value="Penicillin binding protein dimerisation domain"/>
    <property type="match status" value="1"/>
</dbReference>
<evidence type="ECO:0000313" key="7">
    <source>
        <dbReference type="EMBL" id="KXA21100.1"/>
    </source>
</evidence>
<dbReference type="RefSeq" id="WP_064347133.1">
    <property type="nucleotide sequence ID" value="NZ_KQ956852.1"/>
</dbReference>
<keyword evidence="4" id="KW-0812">Transmembrane</keyword>
<dbReference type="GO" id="GO:0005886">
    <property type="term" value="C:plasma membrane"/>
    <property type="evidence" value="ECO:0007669"/>
    <property type="project" value="TreeGrafter"/>
</dbReference>
<comment type="similarity">
    <text evidence="2">Belongs to the transpeptidase family.</text>
</comment>
<feature type="domain" description="Penicillin-binding protein transpeptidase" evidence="5">
    <location>
        <begin position="291"/>
        <end position="589"/>
    </location>
</feature>
<protein>
    <submittedName>
        <fullName evidence="7">Penicillin-binding protein, transpeptidase domain protein</fullName>
    </submittedName>
</protein>
<dbReference type="PANTHER" id="PTHR30627:SF1">
    <property type="entry name" value="PEPTIDOGLYCAN D,D-TRANSPEPTIDASE FTSI"/>
    <property type="match status" value="1"/>
</dbReference>
<dbReference type="PATRIC" id="fig|2702.100.peg.625"/>
<dbReference type="InterPro" id="IPR036138">
    <property type="entry name" value="PBP_dimer_sf"/>
</dbReference>
<keyword evidence="4" id="KW-1133">Transmembrane helix</keyword>
<evidence type="ECO:0000259" key="5">
    <source>
        <dbReference type="Pfam" id="PF00905"/>
    </source>
</evidence>
<name>A0A133NXW2_GARVA</name>
<dbReference type="Gene3D" id="3.90.1310.10">
    <property type="entry name" value="Penicillin-binding protein 2a (Domain 2)"/>
    <property type="match status" value="1"/>
</dbReference>
<evidence type="ECO:0000313" key="8">
    <source>
        <dbReference type="Proteomes" id="UP000070687"/>
    </source>
</evidence>
<dbReference type="InterPro" id="IPR050515">
    <property type="entry name" value="Beta-lactam/transpept"/>
</dbReference>
<evidence type="ECO:0000256" key="2">
    <source>
        <dbReference type="ARBA" id="ARBA00007171"/>
    </source>
</evidence>
<dbReference type="AlphaFoldDB" id="A0A133NXW2"/>
<comment type="caution">
    <text evidence="7">The sequence shown here is derived from an EMBL/GenBank/DDBJ whole genome shotgun (WGS) entry which is preliminary data.</text>
</comment>
<dbReference type="GO" id="GO:0008658">
    <property type="term" value="F:penicillin binding"/>
    <property type="evidence" value="ECO:0007669"/>
    <property type="project" value="InterPro"/>
</dbReference>
<dbReference type="GO" id="GO:0071555">
    <property type="term" value="P:cell wall organization"/>
    <property type="evidence" value="ECO:0007669"/>
    <property type="project" value="TreeGrafter"/>
</dbReference>
<evidence type="ECO:0000256" key="1">
    <source>
        <dbReference type="ARBA" id="ARBA00004370"/>
    </source>
</evidence>
<dbReference type="InterPro" id="IPR012338">
    <property type="entry name" value="Beta-lactam/transpept-like"/>
</dbReference>
<organism evidence="7 8">
    <name type="scientific">Gardnerella vaginalis</name>
    <dbReference type="NCBI Taxonomy" id="2702"/>
    <lineage>
        <taxon>Bacteria</taxon>
        <taxon>Bacillati</taxon>
        <taxon>Actinomycetota</taxon>
        <taxon>Actinomycetes</taxon>
        <taxon>Bifidobacteriales</taxon>
        <taxon>Bifidobacteriaceae</taxon>
        <taxon>Gardnerella</taxon>
    </lineage>
</organism>
<reference evidence="7 8" key="1">
    <citation type="submission" date="2016-01" db="EMBL/GenBank/DDBJ databases">
        <authorList>
            <person name="Oliw E.H."/>
        </authorList>
    </citation>
    <scope>NUCLEOTIDE SEQUENCE [LARGE SCALE GENOMIC DNA]</scope>
    <source>
        <strain evidence="7 8">PSS_7772B</strain>
    </source>
</reference>
<dbReference type="Pfam" id="PF03717">
    <property type="entry name" value="PBP_dimer"/>
    <property type="match status" value="1"/>
</dbReference>
<feature type="domain" description="Penicillin-binding protein dimerisation" evidence="6">
    <location>
        <begin position="62"/>
        <end position="245"/>
    </location>
</feature>
<keyword evidence="3 4" id="KW-0472">Membrane</keyword>
<dbReference type="InterPro" id="IPR001460">
    <property type="entry name" value="PCN-bd_Tpept"/>
</dbReference>
<evidence type="ECO:0000256" key="4">
    <source>
        <dbReference type="SAM" id="Phobius"/>
    </source>
</evidence>
<proteinExistence type="inferred from homology"/>
<dbReference type="PANTHER" id="PTHR30627">
    <property type="entry name" value="PEPTIDOGLYCAN D,D-TRANSPEPTIDASE"/>
    <property type="match status" value="1"/>
</dbReference>
<dbReference type="Gene3D" id="3.30.450.330">
    <property type="match status" value="1"/>
</dbReference>
<dbReference type="Gene3D" id="3.40.710.10">
    <property type="entry name" value="DD-peptidase/beta-lactamase superfamily"/>
    <property type="match status" value="1"/>
</dbReference>
<comment type="subcellular location">
    <subcellularLocation>
        <location evidence="1">Membrane</location>
    </subcellularLocation>
</comment>
<evidence type="ECO:0000259" key="6">
    <source>
        <dbReference type="Pfam" id="PF03717"/>
    </source>
</evidence>
<dbReference type="Proteomes" id="UP000070687">
    <property type="component" value="Unassembled WGS sequence"/>
</dbReference>
<evidence type="ECO:0000256" key="3">
    <source>
        <dbReference type="ARBA" id="ARBA00023136"/>
    </source>
</evidence>